<keyword evidence="1" id="KW-0488">Methylation</keyword>
<dbReference type="Proteomes" id="UP000435649">
    <property type="component" value="Unassembled WGS sequence"/>
</dbReference>
<dbReference type="EMBL" id="VUNS01000016">
    <property type="protein sequence ID" value="MST98243.1"/>
    <property type="molecule type" value="Genomic_DNA"/>
</dbReference>
<dbReference type="GO" id="GO:0015627">
    <property type="term" value="C:type II protein secretion system complex"/>
    <property type="evidence" value="ECO:0007669"/>
    <property type="project" value="InterPro"/>
</dbReference>
<dbReference type="InterPro" id="IPR012902">
    <property type="entry name" value="N_methyl_site"/>
</dbReference>
<proteinExistence type="predicted"/>
<dbReference type="Pfam" id="PF07596">
    <property type="entry name" value="SBP_bac_10"/>
    <property type="match status" value="1"/>
</dbReference>
<protein>
    <submittedName>
        <fullName evidence="4">DUF1559 domain-containing protein</fullName>
    </submittedName>
</protein>
<evidence type="ECO:0000256" key="1">
    <source>
        <dbReference type="ARBA" id="ARBA00022481"/>
    </source>
</evidence>
<keyword evidence="2" id="KW-1133">Transmembrane helix</keyword>
<dbReference type="PRINTS" id="PR00813">
    <property type="entry name" value="BCTERIALGSPG"/>
</dbReference>
<feature type="domain" description="DUF1559" evidence="3">
    <location>
        <begin position="43"/>
        <end position="114"/>
    </location>
</feature>
<reference evidence="4 5" key="1">
    <citation type="submission" date="2019-08" db="EMBL/GenBank/DDBJ databases">
        <title>In-depth cultivation of the pig gut microbiome towards novel bacterial diversity and tailored functional studies.</title>
        <authorList>
            <person name="Wylensek D."/>
            <person name="Hitch T.C.A."/>
            <person name="Clavel T."/>
        </authorList>
    </citation>
    <scope>NUCLEOTIDE SEQUENCE [LARGE SCALE GENOMIC DNA]</scope>
    <source>
        <strain evidence="4 5">BBE-744-WT-12</strain>
    </source>
</reference>
<evidence type="ECO:0000313" key="5">
    <source>
        <dbReference type="Proteomes" id="UP000435649"/>
    </source>
</evidence>
<dbReference type="GO" id="GO:0015628">
    <property type="term" value="P:protein secretion by the type II secretion system"/>
    <property type="evidence" value="ECO:0007669"/>
    <property type="project" value="InterPro"/>
</dbReference>
<keyword evidence="2" id="KW-0812">Transmembrane</keyword>
<evidence type="ECO:0000259" key="3">
    <source>
        <dbReference type="Pfam" id="PF07596"/>
    </source>
</evidence>
<gene>
    <name evidence="4" type="ORF">FYJ85_14455</name>
</gene>
<dbReference type="Gene3D" id="3.30.700.10">
    <property type="entry name" value="Glycoprotein, Type 4 Pilin"/>
    <property type="match status" value="1"/>
</dbReference>
<name>A0A844G530_9BACT</name>
<organism evidence="4 5">
    <name type="scientific">Victivallis lenta</name>
    <dbReference type="NCBI Taxonomy" id="2606640"/>
    <lineage>
        <taxon>Bacteria</taxon>
        <taxon>Pseudomonadati</taxon>
        <taxon>Lentisphaerota</taxon>
        <taxon>Lentisphaeria</taxon>
        <taxon>Victivallales</taxon>
        <taxon>Victivallaceae</taxon>
        <taxon>Victivallis</taxon>
    </lineage>
</organism>
<sequence>MKKLTTTKRGTIMKKRTFTLIELLVVIAIIAILASMLLPALNQARGAAKGSSCKNNLKQITGAVSMYCNDFGVLPLAVPPWSWDGREQWHAKLDKLYLGGAYWEKNSFSSTTNRPSVKLWDCPGRTMKLGDNINTLNKENYGTGGYGANTGIIRHHKDGAEGSPFHVVVRPGRIKQASVCPTILETTHYVGQWEWLRNVNTFGLFRFEHGNSGNMAFLDGHVASVLRRPGLWNDNWLNGQFPGKGYVWWGTNLWDKNNANKFD</sequence>
<feature type="transmembrane region" description="Helical" evidence="2">
    <location>
        <begin position="20"/>
        <end position="41"/>
    </location>
</feature>
<keyword evidence="2" id="KW-0472">Membrane</keyword>
<dbReference type="SUPFAM" id="SSF54523">
    <property type="entry name" value="Pili subunits"/>
    <property type="match status" value="1"/>
</dbReference>
<dbReference type="AlphaFoldDB" id="A0A844G530"/>
<evidence type="ECO:0000313" key="4">
    <source>
        <dbReference type="EMBL" id="MST98243.1"/>
    </source>
</evidence>
<dbReference type="InterPro" id="IPR011453">
    <property type="entry name" value="DUF1559"/>
</dbReference>
<evidence type="ECO:0000256" key="2">
    <source>
        <dbReference type="SAM" id="Phobius"/>
    </source>
</evidence>
<accession>A0A844G530</accession>
<dbReference type="Pfam" id="PF07963">
    <property type="entry name" value="N_methyl"/>
    <property type="match status" value="1"/>
</dbReference>
<keyword evidence="5" id="KW-1185">Reference proteome</keyword>
<comment type="caution">
    <text evidence="4">The sequence shown here is derived from an EMBL/GenBank/DDBJ whole genome shotgun (WGS) entry which is preliminary data.</text>
</comment>
<dbReference type="InterPro" id="IPR000983">
    <property type="entry name" value="Bac_GSPG_pilin"/>
</dbReference>
<dbReference type="InterPro" id="IPR045584">
    <property type="entry name" value="Pilin-like"/>
</dbReference>
<dbReference type="PANTHER" id="PTHR30093">
    <property type="entry name" value="GENERAL SECRETION PATHWAY PROTEIN G"/>
    <property type="match status" value="1"/>
</dbReference>
<dbReference type="NCBIfam" id="TIGR02532">
    <property type="entry name" value="IV_pilin_GFxxxE"/>
    <property type="match status" value="1"/>
</dbReference>